<feature type="transmembrane region" description="Helical" evidence="1">
    <location>
        <begin position="36"/>
        <end position="60"/>
    </location>
</feature>
<evidence type="ECO:0000313" key="5">
    <source>
        <dbReference type="Proteomes" id="UP000782843"/>
    </source>
</evidence>
<dbReference type="Gene3D" id="3.50.90.10">
    <property type="entry name" value="YerB-like"/>
    <property type="match status" value="1"/>
</dbReference>
<comment type="caution">
    <text evidence="4">The sequence shown here is derived from an EMBL/GenBank/DDBJ whole genome shotgun (WGS) entry which is preliminary data.</text>
</comment>
<proteinExistence type="predicted"/>
<reference evidence="4" key="1">
    <citation type="submission" date="2020-04" db="EMBL/GenBank/DDBJ databases">
        <authorList>
            <person name="Zhang T."/>
        </authorList>
    </citation>
    <scope>NUCLEOTIDE SEQUENCE</scope>
    <source>
        <strain evidence="4">HKST-UBA10</strain>
    </source>
</reference>
<keyword evidence="1" id="KW-0812">Transmembrane</keyword>
<sequence>MEEVTISVDQNQTTPSATKKESKLSNLTSRLFKHKFVLLSIILVFIVLLSAGGAFGYIILTGKKEVITAQYELLKANGATVETYSTYIPDPPEVKEYENPLNGELLTKKEFDEMKSKPVVVVMVNNHVAARPQSGLDKADIVYEALAEGGITRNMAVFWGPASTEATEVGPIRSIRQYFVDWAIEYKVPVVMHIGWAGYDPGIDKTIVPEADARSYILSHSNQLKSLQSGFWRDPNRVSPHNAYNSVPAILETAKKNGWGNEGIRDSYQFKPDASLDDRSLTSKAEITFLNSSANDYSVRWEYDKDSNTYLRYIGGVKHIDKITGKQLTAKNIVLQEVKYQSARDEHARILLGTVGTGKARYMIDGKVQTGTWKKADKTSMTKFYDDKGAEIKFNRGQLWIEEIPISPNDGKVIGKLDVN</sequence>
<evidence type="ECO:0000259" key="3">
    <source>
        <dbReference type="Pfam" id="PF17479"/>
    </source>
</evidence>
<organism evidence="4 5">
    <name type="scientific">Candidatus Dojkabacteria bacterium</name>
    <dbReference type="NCBI Taxonomy" id="2099670"/>
    <lineage>
        <taxon>Bacteria</taxon>
        <taxon>Candidatus Dojkabacteria</taxon>
    </lineage>
</organism>
<keyword evidence="1" id="KW-0472">Membrane</keyword>
<dbReference type="SUPFAM" id="SSF159774">
    <property type="entry name" value="YerB-like"/>
    <property type="match status" value="1"/>
</dbReference>
<dbReference type="EMBL" id="JAGQLG010000024">
    <property type="protein sequence ID" value="MCA9381908.1"/>
    <property type="molecule type" value="Genomic_DNA"/>
</dbReference>
<feature type="domain" description="DUF3048" evidence="2">
    <location>
        <begin position="113"/>
        <end position="259"/>
    </location>
</feature>
<dbReference type="InterPro" id="IPR021416">
    <property type="entry name" value="DUF3048_N"/>
</dbReference>
<name>A0A955L2W0_9BACT</name>
<evidence type="ECO:0000259" key="2">
    <source>
        <dbReference type="Pfam" id="PF11258"/>
    </source>
</evidence>
<accession>A0A955L2W0</accession>
<dbReference type="Pfam" id="PF11258">
    <property type="entry name" value="DUF3048"/>
    <property type="match status" value="1"/>
</dbReference>
<evidence type="ECO:0000313" key="4">
    <source>
        <dbReference type="EMBL" id="MCA9381908.1"/>
    </source>
</evidence>
<dbReference type="AlphaFoldDB" id="A0A955L2W0"/>
<keyword evidence="1" id="KW-1133">Transmembrane helix</keyword>
<feature type="domain" description="DUF3048" evidence="3">
    <location>
        <begin position="292"/>
        <end position="401"/>
    </location>
</feature>
<protein>
    <submittedName>
        <fullName evidence="4">DUF3048 domain-containing protein</fullName>
    </submittedName>
</protein>
<gene>
    <name evidence="4" type="ORF">KC660_00690</name>
</gene>
<dbReference type="Proteomes" id="UP000782843">
    <property type="component" value="Unassembled WGS sequence"/>
</dbReference>
<evidence type="ECO:0000256" key="1">
    <source>
        <dbReference type="SAM" id="Phobius"/>
    </source>
</evidence>
<dbReference type="InterPro" id="IPR023158">
    <property type="entry name" value="YerB-like_sf"/>
</dbReference>
<dbReference type="Pfam" id="PF17479">
    <property type="entry name" value="DUF3048_C"/>
    <property type="match status" value="1"/>
</dbReference>
<dbReference type="InterPro" id="IPR035328">
    <property type="entry name" value="DUF3048_C"/>
</dbReference>
<reference evidence="4" key="2">
    <citation type="journal article" date="2021" name="Microbiome">
        <title>Successional dynamics and alternative stable states in a saline activated sludge microbial community over 9 years.</title>
        <authorList>
            <person name="Wang Y."/>
            <person name="Ye J."/>
            <person name="Ju F."/>
            <person name="Liu L."/>
            <person name="Boyd J.A."/>
            <person name="Deng Y."/>
            <person name="Parks D.H."/>
            <person name="Jiang X."/>
            <person name="Yin X."/>
            <person name="Woodcroft B.J."/>
            <person name="Tyson G.W."/>
            <person name="Hugenholtz P."/>
            <person name="Polz M.F."/>
            <person name="Zhang T."/>
        </authorList>
    </citation>
    <scope>NUCLEOTIDE SEQUENCE</scope>
    <source>
        <strain evidence="4">HKST-UBA10</strain>
    </source>
</reference>